<dbReference type="Proteomes" id="UP001165381">
    <property type="component" value="Unassembled WGS sequence"/>
</dbReference>
<dbReference type="InterPro" id="IPR010559">
    <property type="entry name" value="Sig_transdc_His_kin_internal"/>
</dbReference>
<dbReference type="PROSITE" id="PS50113">
    <property type="entry name" value="PAC"/>
    <property type="match status" value="1"/>
</dbReference>
<name>A0ABT0QI23_9FLAO</name>
<dbReference type="NCBIfam" id="TIGR00229">
    <property type="entry name" value="sensory_box"/>
    <property type="match status" value="1"/>
</dbReference>
<accession>A0ABT0QI23</accession>
<dbReference type="Pfam" id="PF06580">
    <property type="entry name" value="His_kinase"/>
    <property type="match status" value="1"/>
</dbReference>
<dbReference type="RefSeq" id="WP_249973990.1">
    <property type="nucleotide sequence ID" value="NZ_JAMFLZ010000010.1"/>
</dbReference>
<evidence type="ECO:0000313" key="4">
    <source>
        <dbReference type="EMBL" id="MCL6296654.1"/>
    </source>
</evidence>
<evidence type="ECO:0000313" key="5">
    <source>
        <dbReference type="Proteomes" id="UP001165381"/>
    </source>
</evidence>
<dbReference type="InterPro" id="IPR000014">
    <property type="entry name" value="PAS"/>
</dbReference>
<feature type="domain" description="PAC" evidence="3">
    <location>
        <begin position="89"/>
        <end position="139"/>
    </location>
</feature>
<dbReference type="PANTHER" id="PTHR34220">
    <property type="entry name" value="SENSOR HISTIDINE KINASE YPDA"/>
    <property type="match status" value="1"/>
</dbReference>
<proteinExistence type="predicted"/>
<dbReference type="SUPFAM" id="SSF55785">
    <property type="entry name" value="PYP-like sensor domain (PAS domain)"/>
    <property type="match status" value="1"/>
</dbReference>
<evidence type="ECO:0000259" key="3">
    <source>
        <dbReference type="PROSITE" id="PS50113"/>
    </source>
</evidence>
<dbReference type="InterPro" id="IPR050640">
    <property type="entry name" value="Bact_2-comp_sensor_kinase"/>
</dbReference>
<dbReference type="Pfam" id="PF13426">
    <property type="entry name" value="PAS_9"/>
    <property type="match status" value="1"/>
</dbReference>
<dbReference type="SMART" id="SM00091">
    <property type="entry name" value="PAS"/>
    <property type="match status" value="1"/>
</dbReference>
<keyword evidence="1" id="KW-0175">Coiled coil</keyword>
<gene>
    <name evidence="4" type="ORF">M3P09_16725</name>
</gene>
<dbReference type="Gene3D" id="3.30.450.20">
    <property type="entry name" value="PAS domain"/>
    <property type="match status" value="1"/>
</dbReference>
<protein>
    <submittedName>
        <fullName evidence="4">PAS domain S-box protein</fullName>
    </submittedName>
</protein>
<dbReference type="InterPro" id="IPR000700">
    <property type="entry name" value="PAS-assoc_C"/>
</dbReference>
<dbReference type="InterPro" id="IPR035965">
    <property type="entry name" value="PAS-like_dom_sf"/>
</dbReference>
<sequence length="339" mass="39655">MISNPANLDLYTEDFFKTIFNTATESWVLTNKTGNIVMVNPITEQMFGYKEKELIGKKVEVLMPKAGRKEHVPLRNSYVKHPRKRPHGIGVEVMGLHKDERTFPVEISLNYYKKEDEIYALAVIIDITQRKQKEKQLQEALLLVEKLKHEKIQTELKVLKNQVSPHYFFNSLSVLVPLISIDPIKSQEFTERLANTYRYILEIRDKLTVTVEEELSFIKDYEFLQLARFGEKFVINYNIKDTDLNKKIIPFSIQILLENVFKHNALYKDKKINININSVTGGIQVENNINKRIESTVKSLGIGLKNINNQYEYLSDLKPKFKENENLYQAWIPFINIKN</sequence>
<feature type="domain" description="PAS" evidence="2">
    <location>
        <begin position="12"/>
        <end position="65"/>
    </location>
</feature>
<evidence type="ECO:0000256" key="1">
    <source>
        <dbReference type="SAM" id="Coils"/>
    </source>
</evidence>
<reference evidence="4" key="1">
    <citation type="submission" date="2022-05" db="EMBL/GenBank/DDBJ databases">
        <authorList>
            <person name="Park J.-S."/>
        </authorList>
    </citation>
    <scope>NUCLEOTIDE SEQUENCE</scope>
    <source>
        <strain evidence="4">2012CJ34-3</strain>
    </source>
</reference>
<dbReference type="EMBL" id="JAMFLZ010000010">
    <property type="protein sequence ID" value="MCL6296654.1"/>
    <property type="molecule type" value="Genomic_DNA"/>
</dbReference>
<organism evidence="4 5">
    <name type="scientific">Jejuia spongiicola</name>
    <dbReference type="NCBI Taxonomy" id="2942207"/>
    <lineage>
        <taxon>Bacteria</taxon>
        <taxon>Pseudomonadati</taxon>
        <taxon>Bacteroidota</taxon>
        <taxon>Flavobacteriia</taxon>
        <taxon>Flavobacteriales</taxon>
        <taxon>Flavobacteriaceae</taxon>
        <taxon>Jejuia</taxon>
    </lineage>
</organism>
<evidence type="ECO:0000259" key="2">
    <source>
        <dbReference type="PROSITE" id="PS50112"/>
    </source>
</evidence>
<dbReference type="PANTHER" id="PTHR34220:SF7">
    <property type="entry name" value="SENSOR HISTIDINE KINASE YPDA"/>
    <property type="match status" value="1"/>
</dbReference>
<feature type="coiled-coil region" evidence="1">
    <location>
        <begin position="130"/>
        <end position="157"/>
    </location>
</feature>
<comment type="caution">
    <text evidence="4">The sequence shown here is derived from an EMBL/GenBank/DDBJ whole genome shotgun (WGS) entry which is preliminary data.</text>
</comment>
<dbReference type="CDD" id="cd00130">
    <property type="entry name" value="PAS"/>
    <property type="match status" value="1"/>
</dbReference>
<dbReference type="PROSITE" id="PS50112">
    <property type="entry name" value="PAS"/>
    <property type="match status" value="1"/>
</dbReference>
<keyword evidence="5" id="KW-1185">Reference proteome</keyword>